<dbReference type="GO" id="GO:0002764">
    <property type="term" value="P:immune response-regulating signaling pathway"/>
    <property type="evidence" value="ECO:0007669"/>
    <property type="project" value="TreeGrafter"/>
</dbReference>
<protein>
    <submittedName>
        <fullName evidence="6">LRB3B protein</fullName>
    </submittedName>
</protein>
<name>A0A7K9YLI1_9GALL</name>
<dbReference type="AlphaFoldDB" id="A0A7K9YLI1"/>
<evidence type="ECO:0000313" key="7">
    <source>
        <dbReference type="Proteomes" id="UP000522663"/>
    </source>
</evidence>
<dbReference type="Pfam" id="PF13895">
    <property type="entry name" value="Ig_2"/>
    <property type="match status" value="1"/>
</dbReference>
<comment type="caution">
    <text evidence="6">The sequence shown here is derived from an EMBL/GenBank/DDBJ whole genome shotgun (WGS) entry which is preliminary data.</text>
</comment>
<dbReference type="InterPro" id="IPR003599">
    <property type="entry name" value="Ig_sub"/>
</dbReference>
<feature type="non-terminal residue" evidence="6">
    <location>
        <position position="1"/>
    </location>
</feature>
<sequence length="132" mass="14692">GTNTVSLAGWWLVSASGARPLPQPSLSLHPSQWVNMGDTVTLRCHVSRPAAWVEFYQDEHLRLHKRKEEGLDTSEFSFVITEMKHAVKYRCRYRALQPPGTSEKSDPVELVVTGEGTGDTTQPWAVPTGPHP</sequence>
<evidence type="ECO:0000256" key="1">
    <source>
        <dbReference type="ARBA" id="ARBA00022729"/>
    </source>
</evidence>
<feature type="region of interest" description="Disordered" evidence="4">
    <location>
        <begin position="98"/>
        <end position="132"/>
    </location>
</feature>
<dbReference type="PROSITE" id="PS50835">
    <property type="entry name" value="IG_LIKE"/>
    <property type="match status" value="1"/>
</dbReference>
<evidence type="ECO:0000259" key="5">
    <source>
        <dbReference type="PROSITE" id="PS50835"/>
    </source>
</evidence>
<evidence type="ECO:0000256" key="2">
    <source>
        <dbReference type="ARBA" id="ARBA00023157"/>
    </source>
</evidence>
<dbReference type="InterPro" id="IPR036179">
    <property type="entry name" value="Ig-like_dom_sf"/>
</dbReference>
<dbReference type="InterPro" id="IPR013783">
    <property type="entry name" value="Ig-like_fold"/>
</dbReference>
<dbReference type="SMART" id="SM00409">
    <property type="entry name" value="IG"/>
    <property type="match status" value="1"/>
</dbReference>
<dbReference type="PANTHER" id="PTHR11738:SF186">
    <property type="entry name" value="OSTEOCLAST-ASSOCIATED IMMUNOGLOBULIN-LIKE RECEPTOR"/>
    <property type="match status" value="1"/>
</dbReference>
<organism evidence="6 7">
    <name type="scientific">Odontophorus gujanensis</name>
    <name type="common">marbled wood quail</name>
    <dbReference type="NCBI Taxonomy" id="886794"/>
    <lineage>
        <taxon>Eukaryota</taxon>
        <taxon>Metazoa</taxon>
        <taxon>Chordata</taxon>
        <taxon>Craniata</taxon>
        <taxon>Vertebrata</taxon>
        <taxon>Euteleostomi</taxon>
        <taxon>Archelosauria</taxon>
        <taxon>Archosauria</taxon>
        <taxon>Dinosauria</taxon>
        <taxon>Saurischia</taxon>
        <taxon>Theropoda</taxon>
        <taxon>Coelurosauria</taxon>
        <taxon>Aves</taxon>
        <taxon>Neognathae</taxon>
        <taxon>Galloanserae</taxon>
        <taxon>Galliformes</taxon>
        <taxon>Odontophoridae</taxon>
        <taxon>Odontophorus</taxon>
    </lineage>
</organism>
<evidence type="ECO:0000256" key="4">
    <source>
        <dbReference type="SAM" id="MobiDB-lite"/>
    </source>
</evidence>
<dbReference type="SUPFAM" id="SSF48726">
    <property type="entry name" value="Immunoglobulin"/>
    <property type="match status" value="1"/>
</dbReference>
<dbReference type="PANTHER" id="PTHR11738">
    <property type="entry name" value="MHC CLASS I NK CELL RECEPTOR"/>
    <property type="match status" value="1"/>
</dbReference>
<keyword evidence="3" id="KW-0393">Immunoglobulin domain</keyword>
<dbReference type="Proteomes" id="UP000522663">
    <property type="component" value="Unassembled WGS sequence"/>
</dbReference>
<reference evidence="6 7" key="1">
    <citation type="submission" date="2019-09" db="EMBL/GenBank/DDBJ databases">
        <title>Bird 10,000 Genomes (B10K) Project - Family phase.</title>
        <authorList>
            <person name="Zhang G."/>
        </authorList>
    </citation>
    <scope>NUCLEOTIDE SEQUENCE [LARGE SCALE GENOMIC DNA]</scope>
    <source>
        <strain evidence="6">B10K-DU-001-53</strain>
        <tissue evidence="6">Muscle</tissue>
    </source>
</reference>
<dbReference type="Gene3D" id="2.60.40.10">
    <property type="entry name" value="Immunoglobulins"/>
    <property type="match status" value="1"/>
</dbReference>
<keyword evidence="2" id="KW-1015">Disulfide bond</keyword>
<proteinExistence type="predicted"/>
<feature type="domain" description="Ig-like" evidence="5">
    <location>
        <begin position="24"/>
        <end position="111"/>
    </location>
</feature>
<dbReference type="EMBL" id="VXAB01007713">
    <property type="protein sequence ID" value="NXJ10588.1"/>
    <property type="molecule type" value="Genomic_DNA"/>
</dbReference>
<dbReference type="InterPro" id="IPR007110">
    <property type="entry name" value="Ig-like_dom"/>
</dbReference>
<feature type="non-terminal residue" evidence="6">
    <location>
        <position position="132"/>
    </location>
</feature>
<dbReference type="InterPro" id="IPR050412">
    <property type="entry name" value="Ig-like_Receptors_ImmuneReg"/>
</dbReference>
<dbReference type="FunFam" id="2.60.40.10:FF:000049">
    <property type="entry name" value="Leukocyte immunoglobulin-like receptor subfamily B member 1"/>
    <property type="match status" value="1"/>
</dbReference>
<gene>
    <name evidence="6" type="primary">Lilrb3b_1</name>
    <name evidence="6" type="ORF">ODOGUJ_R05803</name>
</gene>
<evidence type="ECO:0000313" key="6">
    <source>
        <dbReference type="EMBL" id="NXJ10588.1"/>
    </source>
</evidence>
<evidence type="ECO:0000256" key="3">
    <source>
        <dbReference type="ARBA" id="ARBA00023319"/>
    </source>
</evidence>
<keyword evidence="1" id="KW-0732">Signal</keyword>
<dbReference type="OrthoDB" id="9119260at2759"/>
<keyword evidence="7" id="KW-1185">Reference proteome</keyword>
<accession>A0A7K9YLI1</accession>